<name>A0A202EBN1_9EURY</name>
<dbReference type="EMBL" id="MWPH01000001">
    <property type="protein sequence ID" value="OVE85631.1"/>
    <property type="molecule type" value="Genomic_DNA"/>
</dbReference>
<accession>A0A202EBN1</accession>
<evidence type="ECO:0000256" key="1">
    <source>
        <dbReference type="SAM" id="Phobius"/>
    </source>
</evidence>
<gene>
    <name evidence="2" type="ORF">B2G88_02050</name>
</gene>
<evidence type="ECO:0000313" key="3">
    <source>
        <dbReference type="Proteomes" id="UP000196084"/>
    </source>
</evidence>
<keyword evidence="3" id="KW-1185">Reference proteome</keyword>
<reference evidence="2 3" key="1">
    <citation type="submission" date="2017-02" db="EMBL/GenBank/DDBJ databases">
        <title>Natronthermophilus aegyptiacus gen. nov.,sp. nov., an aerobic, extremely halophilic alkalithermophilic archaeon isolated from the athalassohaline Wadi An Natrun, Egypt.</title>
        <authorList>
            <person name="Zhao B."/>
        </authorList>
    </citation>
    <scope>NUCLEOTIDE SEQUENCE [LARGE SCALE GENOMIC DNA]</scope>
    <source>
        <strain evidence="2 3">CGMCC 1.3597</strain>
    </source>
</reference>
<keyword evidence="1" id="KW-1133">Transmembrane helix</keyword>
<protein>
    <submittedName>
        <fullName evidence="2">Uncharacterized protein</fullName>
    </submittedName>
</protein>
<dbReference type="Proteomes" id="UP000196084">
    <property type="component" value="Unassembled WGS sequence"/>
</dbReference>
<dbReference type="AlphaFoldDB" id="A0A202EBN1"/>
<proteinExistence type="predicted"/>
<dbReference type="RefSeq" id="WP_054862182.1">
    <property type="nucleotide sequence ID" value="NZ_MWPH01000001.1"/>
</dbReference>
<comment type="caution">
    <text evidence="2">The sequence shown here is derived from an EMBL/GenBank/DDBJ whole genome shotgun (WGS) entry which is preliminary data.</text>
</comment>
<dbReference type="OrthoDB" id="177605at2157"/>
<keyword evidence="1" id="KW-0472">Membrane</keyword>
<evidence type="ECO:0000313" key="2">
    <source>
        <dbReference type="EMBL" id="OVE85631.1"/>
    </source>
</evidence>
<sequence>MVTEDRSRGQVILIGAIALAFIILGVVVVFNGVLYTETVSSGSSSQSASTADVTNAEVTQSVACLLHTLNEEKEGEEFDDDDKSDIEEEIEILGDHYQEANTQSTPAISSIIVDESDISLSDGAIEDATVTIVYDSHDLSYEQELEEIEPEDCPGVDS</sequence>
<feature type="transmembrane region" description="Helical" evidence="1">
    <location>
        <begin position="12"/>
        <end position="35"/>
    </location>
</feature>
<keyword evidence="1" id="KW-0812">Transmembrane</keyword>
<organism evidence="2 3">
    <name type="scientific">Natronolimnobius baerhuensis</name>
    <dbReference type="NCBI Taxonomy" id="253108"/>
    <lineage>
        <taxon>Archaea</taxon>
        <taxon>Methanobacteriati</taxon>
        <taxon>Methanobacteriota</taxon>
        <taxon>Stenosarchaea group</taxon>
        <taxon>Halobacteria</taxon>
        <taxon>Halobacteriales</taxon>
        <taxon>Natrialbaceae</taxon>
        <taxon>Natronolimnobius</taxon>
    </lineage>
</organism>